<dbReference type="InterPro" id="IPR027393">
    <property type="entry name" value="Virus_scaffolding_prot_C"/>
</dbReference>
<reference evidence="3" key="1">
    <citation type="submission" date="2024-06" db="EMBL/GenBank/DDBJ databases">
        <authorList>
            <person name="Fan A."/>
            <person name="Zhang F.Y."/>
            <person name="Zhang L."/>
        </authorList>
    </citation>
    <scope>NUCLEOTIDE SEQUENCE</scope>
    <source>
        <strain evidence="3">Y61</strain>
    </source>
</reference>
<dbReference type="Gene3D" id="4.10.810.10">
    <property type="entry name" value="Virus Scaffolding Protein, Chain A"/>
    <property type="match status" value="1"/>
</dbReference>
<name>A0AAU8IDH7_9BACL</name>
<evidence type="ECO:0000259" key="1">
    <source>
        <dbReference type="Pfam" id="PF08858"/>
    </source>
</evidence>
<protein>
    <submittedName>
        <fullName evidence="3">YpiB family protein</fullName>
    </submittedName>
</protein>
<dbReference type="RefSeq" id="WP_353947873.1">
    <property type="nucleotide sequence ID" value="NZ_CP159510.1"/>
</dbReference>
<dbReference type="AlphaFoldDB" id="A0AAU8IDH7"/>
<dbReference type="InterPro" id="IPR011188">
    <property type="entry name" value="UPF0302"/>
</dbReference>
<sequence>MNQIVSVTQKKTFIKWLLDQKVVKNRETIWLLNYVAGHDQLLELIHFSDNLAGCNRTITISTDNPTGEIFTYVKHHVITHDPEKTFHDLRLNQEEAVFIRMECRSIHGLPEYIDVLEDTPGVHQSVHEKYGEAAEHVAGAAEKACAEKRLYKAINETLDQGDKEGFYHLTAKLQTLKKHKH</sequence>
<dbReference type="Pfam" id="PF08864">
    <property type="entry name" value="UPF0302"/>
    <property type="match status" value="1"/>
</dbReference>
<dbReference type="EMBL" id="CP159510">
    <property type="protein sequence ID" value="XCJ16297.1"/>
    <property type="molecule type" value="Genomic_DNA"/>
</dbReference>
<dbReference type="Pfam" id="PF08858">
    <property type="entry name" value="IDEAL"/>
    <property type="match status" value="1"/>
</dbReference>
<accession>A0AAU8IDH7</accession>
<dbReference type="InterPro" id="IPR038091">
    <property type="entry name" value="UPF0302_N_sf"/>
</dbReference>
<dbReference type="Gene3D" id="3.40.1530.30">
    <property type="entry name" value="Uncharacterised family UPF0302, N-terminal domain"/>
    <property type="match status" value="1"/>
</dbReference>
<proteinExistence type="predicted"/>
<dbReference type="PIRSF" id="PIRSF007165">
    <property type="entry name" value="UCP007165"/>
    <property type="match status" value="1"/>
</dbReference>
<dbReference type="InterPro" id="IPR014957">
    <property type="entry name" value="IDEAL_dom"/>
</dbReference>
<dbReference type="InterPro" id="IPR014963">
    <property type="entry name" value="UPF0302_N"/>
</dbReference>
<evidence type="ECO:0000259" key="2">
    <source>
        <dbReference type="Pfam" id="PF08864"/>
    </source>
</evidence>
<feature type="domain" description="UPF0302" evidence="2">
    <location>
        <begin position="9"/>
        <end position="112"/>
    </location>
</feature>
<organism evidence="3">
    <name type="scientific">Sporolactobacillus sp. Y61</name>
    <dbReference type="NCBI Taxonomy" id="3160863"/>
    <lineage>
        <taxon>Bacteria</taxon>
        <taxon>Bacillati</taxon>
        <taxon>Bacillota</taxon>
        <taxon>Bacilli</taxon>
        <taxon>Bacillales</taxon>
        <taxon>Sporolactobacillaceae</taxon>
        <taxon>Sporolactobacillus</taxon>
    </lineage>
</organism>
<gene>
    <name evidence="3" type="ORF">ABNN70_11485</name>
</gene>
<feature type="domain" description="IDEAL" evidence="1">
    <location>
        <begin position="147"/>
        <end position="173"/>
    </location>
</feature>
<evidence type="ECO:0000313" key="3">
    <source>
        <dbReference type="EMBL" id="XCJ16297.1"/>
    </source>
</evidence>